<dbReference type="EMBL" id="JAXAFO010000011">
    <property type="protein sequence ID" value="MDX6849352.1"/>
    <property type="molecule type" value="Genomic_DNA"/>
</dbReference>
<dbReference type="PROSITE" id="PS50206">
    <property type="entry name" value="RHODANESE_3"/>
    <property type="match status" value="1"/>
</dbReference>
<dbReference type="Proteomes" id="UP001273505">
    <property type="component" value="Unassembled WGS sequence"/>
</dbReference>
<keyword evidence="1" id="KW-0732">Signal</keyword>
<dbReference type="PANTHER" id="PTHR43031:SF18">
    <property type="entry name" value="RHODANESE-RELATED SULFURTRANSFERASES"/>
    <property type="match status" value="1"/>
</dbReference>
<dbReference type="PANTHER" id="PTHR43031">
    <property type="entry name" value="FAD-DEPENDENT OXIDOREDUCTASE"/>
    <property type="match status" value="1"/>
</dbReference>
<keyword evidence="4" id="KW-1185">Reference proteome</keyword>
<dbReference type="Pfam" id="PF00581">
    <property type="entry name" value="Rhodanese"/>
    <property type="match status" value="1"/>
</dbReference>
<dbReference type="SUPFAM" id="SSF52821">
    <property type="entry name" value="Rhodanese/Cell cycle control phosphatase"/>
    <property type="match status" value="1"/>
</dbReference>
<dbReference type="InterPro" id="IPR050229">
    <property type="entry name" value="GlpE_sulfurtransferase"/>
</dbReference>
<evidence type="ECO:0000313" key="4">
    <source>
        <dbReference type="Proteomes" id="UP001273505"/>
    </source>
</evidence>
<protein>
    <submittedName>
        <fullName evidence="3">Rhodanese-like domain-containing protein</fullName>
    </submittedName>
</protein>
<feature type="domain" description="Rhodanese" evidence="2">
    <location>
        <begin position="23"/>
        <end position="110"/>
    </location>
</feature>
<evidence type="ECO:0000259" key="2">
    <source>
        <dbReference type="PROSITE" id="PS50206"/>
    </source>
</evidence>
<reference evidence="3 4" key="1">
    <citation type="submission" date="2023-11" db="EMBL/GenBank/DDBJ databases">
        <title>Gilvimarinus fulvus sp. nov., isolated from the surface of Kelp.</title>
        <authorList>
            <person name="Sun Y.Y."/>
            <person name="Gong Y."/>
            <person name="Du Z.J."/>
        </authorList>
    </citation>
    <scope>NUCLEOTIDE SEQUENCE [LARGE SCALE GENOMIC DNA]</scope>
    <source>
        <strain evidence="3 4">SDUM040013</strain>
    </source>
</reference>
<dbReference type="InterPro" id="IPR001763">
    <property type="entry name" value="Rhodanese-like_dom"/>
</dbReference>
<evidence type="ECO:0000256" key="1">
    <source>
        <dbReference type="SAM" id="SignalP"/>
    </source>
</evidence>
<comment type="caution">
    <text evidence="3">The sequence shown here is derived from an EMBL/GenBank/DDBJ whole genome shotgun (WGS) entry which is preliminary data.</text>
</comment>
<accession>A0ABU4RWW4</accession>
<evidence type="ECO:0000313" key="3">
    <source>
        <dbReference type="EMBL" id="MDX6849352.1"/>
    </source>
</evidence>
<gene>
    <name evidence="3" type="ORF">SCD92_08270</name>
</gene>
<proteinExistence type="predicted"/>
<dbReference type="CDD" id="cd00158">
    <property type="entry name" value="RHOD"/>
    <property type="match status" value="1"/>
</dbReference>
<organism evidence="3 4">
    <name type="scientific">Gilvimarinus gilvus</name>
    <dbReference type="NCBI Taxonomy" id="3058038"/>
    <lineage>
        <taxon>Bacteria</taxon>
        <taxon>Pseudomonadati</taxon>
        <taxon>Pseudomonadota</taxon>
        <taxon>Gammaproteobacteria</taxon>
        <taxon>Cellvibrionales</taxon>
        <taxon>Cellvibrionaceae</taxon>
        <taxon>Gilvimarinus</taxon>
    </lineage>
</organism>
<dbReference type="SMART" id="SM00450">
    <property type="entry name" value="RHOD"/>
    <property type="match status" value="1"/>
</dbReference>
<dbReference type="Gene3D" id="3.40.250.10">
    <property type="entry name" value="Rhodanese-like domain"/>
    <property type="match status" value="1"/>
</dbReference>
<dbReference type="RefSeq" id="WP_302721935.1">
    <property type="nucleotide sequence ID" value="NZ_JAULRU010000418.1"/>
</dbReference>
<name>A0ABU4RWW4_9GAMM</name>
<feature type="signal peptide" evidence="1">
    <location>
        <begin position="1"/>
        <end position="22"/>
    </location>
</feature>
<feature type="chain" id="PRO_5046629693" evidence="1">
    <location>
        <begin position="23"/>
        <end position="115"/>
    </location>
</feature>
<dbReference type="InterPro" id="IPR036873">
    <property type="entry name" value="Rhodanese-like_dom_sf"/>
</dbReference>
<sequence length="115" mass="12805">MKQWLRLLGCCSVLWFSGLVAAHGGDTVWIDVRTAQEYDEGHLKEAINIPHDQITAAISEVEADTATEIVLYCRSGRRAELAKQALNELGYSNVVNARDQDGAEALYHERSEHAH</sequence>